<accession>A0A2Z4LTJ9</accession>
<dbReference type="KEGG" id="spon:HME9304_02081"/>
<evidence type="ECO:0000259" key="2">
    <source>
        <dbReference type="Pfam" id="PF13349"/>
    </source>
</evidence>
<feature type="signal peptide" evidence="1">
    <location>
        <begin position="1"/>
        <end position="21"/>
    </location>
</feature>
<reference evidence="3 4" key="1">
    <citation type="submission" date="2018-06" db="EMBL/GenBank/DDBJ databases">
        <title>Spongiibacterium sp. HME9304 Genome sequencing and assembly.</title>
        <authorList>
            <person name="Kang H."/>
            <person name="Kim H."/>
            <person name="Joh K."/>
        </authorList>
    </citation>
    <scope>NUCLEOTIDE SEQUENCE [LARGE SCALE GENOMIC DNA]</scope>
    <source>
        <strain evidence="3 4">HME9304</strain>
    </source>
</reference>
<dbReference type="PROSITE" id="PS51257">
    <property type="entry name" value="PROKAR_LIPOPROTEIN"/>
    <property type="match status" value="1"/>
</dbReference>
<dbReference type="AlphaFoldDB" id="A0A2Z4LTJ9"/>
<feature type="chain" id="PRO_5016400820" description="DUF4097 domain-containing protein" evidence="1">
    <location>
        <begin position="22"/>
        <end position="285"/>
    </location>
</feature>
<keyword evidence="1" id="KW-0732">Signal</keyword>
<evidence type="ECO:0000313" key="3">
    <source>
        <dbReference type="EMBL" id="AWX45072.1"/>
    </source>
</evidence>
<sequence length="285" mass="32280">MKQLILMVFLITFLGIQSCDAQQKKYEERIKEEVPLSNVTKNRLVIKNVFGSIAVEGYSGDNILIEVEKIISANTSKDLDLGKKELNLKIVKEQNLVILHPDAPYIEFDKKNLRYNWCNKNEEPPYEHQLNFKIKVPKSIQIDVSTVNDGEIFVENTNGNSIKVENINGGITLNNITGKTDVNCINGAVNISYKNNPEKASKYYSLNGDINISYQKALSANISFKSMNGELFTDFDINKQFMKTNKETGDRAKYKYEAKPVVQIGSGQVDFDFETLNGNVFIKKI</sequence>
<gene>
    <name evidence="3" type="ORF">HME9304_02081</name>
</gene>
<dbReference type="RefSeq" id="WP_112378493.1">
    <property type="nucleotide sequence ID" value="NZ_CP030104.1"/>
</dbReference>
<keyword evidence="4" id="KW-1185">Reference proteome</keyword>
<feature type="domain" description="DUF4097" evidence="2">
    <location>
        <begin position="147"/>
        <end position="258"/>
    </location>
</feature>
<dbReference type="Pfam" id="PF13349">
    <property type="entry name" value="DUF4097"/>
    <property type="match status" value="1"/>
</dbReference>
<proteinExistence type="predicted"/>
<evidence type="ECO:0000256" key="1">
    <source>
        <dbReference type="SAM" id="SignalP"/>
    </source>
</evidence>
<dbReference type="InterPro" id="IPR025164">
    <property type="entry name" value="Toastrack_DUF4097"/>
</dbReference>
<name>A0A2Z4LTJ9_9FLAO</name>
<protein>
    <recommendedName>
        <fullName evidence="2">DUF4097 domain-containing protein</fullName>
    </recommendedName>
</protein>
<evidence type="ECO:0000313" key="4">
    <source>
        <dbReference type="Proteomes" id="UP000248536"/>
    </source>
</evidence>
<dbReference type="Proteomes" id="UP000248536">
    <property type="component" value="Chromosome"/>
</dbReference>
<dbReference type="EMBL" id="CP030104">
    <property type="protein sequence ID" value="AWX45072.1"/>
    <property type="molecule type" value="Genomic_DNA"/>
</dbReference>
<dbReference type="OrthoDB" id="937739at2"/>
<organism evidence="3 4">
    <name type="scientific">Flagellimonas maritima</name>
    <dbReference type="NCBI Taxonomy" id="1383885"/>
    <lineage>
        <taxon>Bacteria</taxon>
        <taxon>Pseudomonadati</taxon>
        <taxon>Bacteroidota</taxon>
        <taxon>Flavobacteriia</taxon>
        <taxon>Flavobacteriales</taxon>
        <taxon>Flavobacteriaceae</taxon>
        <taxon>Flagellimonas</taxon>
    </lineage>
</organism>